<organism evidence="2 3">
    <name type="scientific">Humitalea rosea</name>
    <dbReference type="NCBI Taxonomy" id="990373"/>
    <lineage>
        <taxon>Bacteria</taxon>
        <taxon>Pseudomonadati</taxon>
        <taxon>Pseudomonadota</taxon>
        <taxon>Alphaproteobacteria</taxon>
        <taxon>Acetobacterales</taxon>
        <taxon>Roseomonadaceae</taxon>
        <taxon>Humitalea</taxon>
    </lineage>
</organism>
<name>A0A2W7IIV8_9PROT</name>
<reference evidence="2 3" key="1">
    <citation type="submission" date="2018-06" db="EMBL/GenBank/DDBJ databases">
        <title>Genomic Encyclopedia of Archaeal and Bacterial Type Strains, Phase II (KMG-II): from individual species to whole genera.</title>
        <authorList>
            <person name="Goeker M."/>
        </authorList>
    </citation>
    <scope>NUCLEOTIDE SEQUENCE [LARGE SCALE GENOMIC DNA]</scope>
    <source>
        <strain evidence="2 3">DSM 24525</strain>
    </source>
</reference>
<sequence length="280" mass="29867">MTAPRLVRFAARDGLPLAAYDWAGPEGRTPVLCLPGLCRTGMDFAAIAARNAGIRRVVAMDYAGHGESGRPEELGRYKPEHALRDVLDACAALHLHRAVVVGTSFGGLLSMLIAVLRPALLRGIVLNDIGPHIEAGGLEHVQGFAGTDPALGSMEEAAAYMERVVPTLGLDAAGWRRFAGLTYAPGEDGRLHPRWDVRIAEASRTGPPADLWQVWRGVADLPVLLLWGEASTILSAATVARMRREKRGLRVISLPGIGHAPPLEGEAAMTAVTGFLDEID</sequence>
<keyword evidence="3" id="KW-1185">Reference proteome</keyword>
<proteinExistence type="predicted"/>
<feature type="domain" description="AB hydrolase-1" evidence="1">
    <location>
        <begin position="31"/>
        <end position="265"/>
    </location>
</feature>
<dbReference type="RefSeq" id="WP_111398257.1">
    <property type="nucleotide sequence ID" value="NZ_QKYU01000011.1"/>
</dbReference>
<gene>
    <name evidence="2" type="ORF">C8P66_1118</name>
</gene>
<dbReference type="Pfam" id="PF12697">
    <property type="entry name" value="Abhydrolase_6"/>
    <property type="match status" value="1"/>
</dbReference>
<dbReference type="Gene3D" id="3.40.50.1820">
    <property type="entry name" value="alpha/beta hydrolase"/>
    <property type="match status" value="1"/>
</dbReference>
<dbReference type="EMBL" id="QKYU01000011">
    <property type="protein sequence ID" value="PZW45594.1"/>
    <property type="molecule type" value="Genomic_DNA"/>
</dbReference>
<evidence type="ECO:0000259" key="1">
    <source>
        <dbReference type="Pfam" id="PF12697"/>
    </source>
</evidence>
<dbReference type="PANTHER" id="PTHR43798:SF33">
    <property type="entry name" value="HYDROLASE, PUTATIVE (AFU_ORTHOLOGUE AFUA_2G14860)-RELATED"/>
    <property type="match status" value="1"/>
</dbReference>
<dbReference type="AlphaFoldDB" id="A0A2W7IIV8"/>
<dbReference type="InterPro" id="IPR050266">
    <property type="entry name" value="AB_hydrolase_sf"/>
</dbReference>
<dbReference type="SUPFAM" id="SSF53474">
    <property type="entry name" value="alpha/beta-Hydrolases"/>
    <property type="match status" value="1"/>
</dbReference>
<evidence type="ECO:0000313" key="2">
    <source>
        <dbReference type="EMBL" id="PZW45594.1"/>
    </source>
</evidence>
<dbReference type="Proteomes" id="UP000249688">
    <property type="component" value="Unassembled WGS sequence"/>
</dbReference>
<dbReference type="InterPro" id="IPR029058">
    <property type="entry name" value="AB_hydrolase_fold"/>
</dbReference>
<accession>A0A2W7IIV8</accession>
<dbReference type="InterPro" id="IPR000073">
    <property type="entry name" value="AB_hydrolase_1"/>
</dbReference>
<evidence type="ECO:0000313" key="3">
    <source>
        <dbReference type="Proteomes" id="UP000249688"/>
    </source>
</evidence>
<dbReference type="PANTHER" id="PTHR43798">
    <property type="entry name" value="MONOACYLGLYCEROL LIPASE"/>
    <property type="match status" value="1"/>
</dbReference>
<protein>
    <submittedName>
        <fullName evidence="2">Pimeloyl-ACP methyl ester carboxylesterase</fullName>
    </submittedName>
</protein>
<dbReference type="GO" id="GO:0016020">
    <property type="term" value="C:membrane"/>
    <property type="evidence" value="ECO:0007669"/>
    <property type="project" value="TreeGrafter"/>
</dbReference>
<dbReference type="OrthoDB" id="9791366at2"/>
<comment type="caution">
    <text evidence="2">The sequence shown here is derived from an EMBL/GenBank/DDBJ whole genome shotgun (WGS) entry which is preliminary data.</text>
</comment>
<dbReference type="PRINTS" id="PR00111">
    <property type="entry name" value="ABHYDROLASE"/>
</dbReference>